<feature type="region of interest" description="Disordered" evidence="2">
    <location>
        <begin position="1757"/>
        <end position="1777"/>
    </location>
</feature>
<dbReference type="InterPro" id="IPR039270">
    <property type="entry name" value="ZNF469"/>
</dbReference>
<feature type="region of interest" description="Disordered" evidence="2">
    <location>
        <begin position="3656"/>
        <end position="3880"/>
    </location>
</feature>
<evidence type="ECO:0000259" key="3">
    <source>
        <dbReference type="PROSITE" id="PS50157"/>
    </source>
</evidence>
<feature type="compositionally biased region" description="Basic and acidic residues" evidence="2">
    <location>
        <begin position="3065"/>
        <end position="3078"/>
    </location>
</feature>
<feature type="compositionally biased region" description="Polar residues" evidence="2">
    <location>
        <begin position="2479"/>
        <end position="2495"/>
    </location>
</feature>
<dbReference type="PROSITE" id="PS50157">
    <property type="entry name" value="ZINC_FINGER_C2H2_2"/>
    <property type="match status" value="4"/>
</dbReference>
<feature type="region of interest" description="Disordered" evidence="2">
    <location>
        <begin position="889"/>
        <end position="1277"/>
    </location>
</feature>
<name>A0A7L3C6X1_PELUR</name>
<feature type="compositionally biased region" description="Basic residues" evidence="2">
    <location>
        <begin position="2468"/>
        <end position="2478"/>
    </location>
</feature>
<feature type="compositionally biased region" description="Basic and acidic residues" evidence="2">
    <location>
        <begin position="3480"/>
        <end position="3492"/>
    </location>
</feature>
<feature type="compositionally biased region" description="Basic and acidic residues" evidence="2">
    <location>
        <begin position="2317"/>
        <end position="2345"/>
    </location>
</feature>
<feature type="compositionally biased region" description="Polar residues" evidence="2">
    <location>
        <begin position="419"/>
        <end position="441"/>
    </location>
</feature>
<comment type="caution">
    <text evidence="4">The sequence shown here is derived from an EMBL/GenBank/DDBJ whole genome shotgun (WGS) entry which is preliminary data.</text>
</comment>
<feature type="compositionally biased region" description="Basic and acidic residues" evidence="2">
    <location>
        <begin position="764"/>
        <end position="778"/>
    </location>
</feature>
<dbReference type="Proteomes" id="UP000555367">
    <property type="component" value="Unassembled WGS sequence"/>
</dbReference>
<feature type="compositionally biased region" description="Basic and acidic residues" evidence="2">
    <location>
        <begin position="3748"/>
        <end position="3758"/>
    </location>
</feature>
<feature type="compositionally biased region" description="Basic residues" evidence="2">
    <location>
        <begin position="938"/>
        <end position="951"/>
    </location>
</feature>
<feature type="compositionally biased region" description="Basic and acidic residues" evidence="2">
    <location>
        <begin position="2648"/>
        <end position="2658"/>
    </location>
</feature>
<feature type="region of interest" description="Disordered" evidence="2">
    <location>
        <begin position="1825"/>
        <end position="1877"/>
    </location>
</feature>
<feature type="compositionally biased region" description="Basic and acidic residues" evidence="2">
    <location>
        <begin position="895"/>
        <end position="915"/>
    </location>
</feature>
<feature type="domain" description="C2H2-type" evidence="3">
    <location>
        <begin position="2453"/>
        <end position="2481"/>
    </location>
</feature>
<dbReference type="PANTHER" id="PTHR21465:SF2">
    <property type="entry name" value="ZINC FINGER PROTEIN 469"/>
    <property type="match status" value="1"/>
</dbReference>
<feature type="region of interest" description="Disordered" evidence="2">
    <location>
        <begin position="1947"/>
        <end position="1969"/>
    </location>
</feature>
<feature type="region of interest" description="Disordered" evidence="2">
    <location>
        <begin position="419"/>
        <end position="451"/>
    </location>
</feature>
<feature type="compositionally biased region" description="Low complexity" evidence="2">
    <location>
        <begin position="3322"/>
        <end position="3332"/>
    </location>
</feature>
<feature type="domain" description="C2H2-type" evidence="3">
    <location>
        <begin position="3356"/>
        <end position="3383"/>
    </location>
</feature>
<feature type="region of interest" description="Disordered" evidence="2">
    <location>
        <begin position="241"/>
        <end position="363"/>
    </location>
</feature>
<feature type="compositionally biased region" description="Basic and acidic residues" evidence="2">
    <location>
        <begin position="1252"/>
        <end position="1266"/>
    </location>
</feature>
<keyword evidence="1" id="KW-0863">Zinc-finger</keyword>
<feature type="compositionally biased region" description="Basic and acidic residues" evidence="2">
    <location>
        <begin position="3277"/>
        <end position="3310"/>
    </location>
</feature>
<evidence type="ECO:0000313" key="4">
    <source>
        <dbReference type="EMBL" id="NXT39335.1"/>
    </source>
</evidence>
<feature type="compositionally biased region" description="Basic residues" evidence="2">
    <location>
        <begin position="3799"/>
        <end position="3813"/>
    </location>
</feature>
<feature type="compositionally biased region" description="Basic and acidic residues" evidence="2">
    <location>
        <begin position="2715"/>
        <end position="2731"/>
    </location>
</feature>
<keyword evidence="5" id="KW-1185">Reference proteome</keyword>
<feature type="region of interest" description="Disordered" evidence="2">
    <location>
        <begin position="3472"/>
        <end position="3517"/>
    </location>
</feature>
<feature type="compositionally biased region" description="Polar residues" evidence="2">
    <location>
        <begin position="350"/>
        <end position="363"/>
    </location>
</feature>
<feature type="compositionally biased region" description="Polar residues" evidence="2">
    <location>
        <begin position="3535"/>
        <end position="3544"/>
    </location>
</feature>
<proteinExistence type="predicted"/>
<dbReference type="SMART" id="SM00355">
    <property type="entry name" value="ZnF_C2H2"/>
    <property type="match status" value="8"/>
</dbReference>
<feature type="compositionally biased region" description="Polar residues" evidence="2">
    <location>
        <begin position="1711"/>
        <end position="1726"/>
    </location>
</feature>
<feature type="compositionally biased region" description="Low complexity" evidence="2">
    <location>
        <begin position="602"/>
        <end position="612"/>
    </location>
</feature>
<feature type="domain" description="C2H2-type" evidence="3">
    <location>
        <begin position="3150"/>
        <end position="3177"/>
    </location>
</feature>
<organism evidence="4 5">
    <name type="scientific">Pelecanoides urinatrix</name>
    <name type="common">Common diving petrel</name>
    <name type="synonym">Procellaria urinatrix</name>
    <dbReference type="NCBI Taxonomy" id="37079"/>
    <lineage>
        <taxon>Eukaryota</taxon>
        <taxon>Metazoa</taxon>
        <taxon>Chordata</taxon>
        <taxon>Craniata</taxon>
        <taxon>Vertebrata</taxon>
        <taxon>Euteleostomi</taxon>
        <taxon>Archelosauria</taxon>
        <taxon>Archosauria</taxon>
        <taxon>Dinosauria</taxon>
        <taxon>Saurischia</taxon>
        <taxon>Theropoda</taxon>
        <taxon>Coelurosauria</taxon>
        <taxon>Aves</taxon>
        <taxon>Neognathae</taxon>
        <taxon>Neoaves</taxon>
        <taxon>Aequornithes</taxon>
        <taxon>Procellariiformes</taxon>
        <taxon>Procellariidae</taxon>
        <taxon>Pelecanoides</taxon>
    </lineage>
</organism>
<feature type="region of interest" description="Disordered" evidence="2">
    <location>
        <begin position="3048"/>
        <end position="3078"/>
    </location>
</feature>
<feature type="region of interest" description="Disordered" evidence="2">
    <location>
        <begin position="2238"/>
        <end position="2275"/>
    </location>
</feature>
<keyword evidence="1" id="KW-0479">Metal-binding</keyword>
<feature type="compositionally biased region" description="Polar residues" evidence="2">
    <location>
        <begin position="103"/>
        <end position="112"/>
    </location>
</feature>
<feature type="non-terminal residue" evidence="4">
    <location>
        <position position="1"/>
    </location>
</feature>
<dbReference type="Gene3D" id="3.30.160.60">
    <property type="entry name" value="Classic Zinc Finger"/>
    <property type="match status" value="2"/>
</dbReference>
<feature type="compositionally biased region" description="Polar residues" evidence="2">
    <location>
        <begin position="2428"/>
        <end position="2440"/>
    </location>
</feature>
<feature type="compositionally biased region" description="Basic residues" evidence="2">
    <location>
        <begin position="12"/>
        <end position="21"/>
    </location>
</feature>
<dbReference type="InterPro" id="IPR036236">
    <property type="entry name" value="Znf_C2H2_sf"/>
</dbReference>
<reference evidence="4 5" key="1">
    <citation type="submission" date="2019-09" db="EMBL/GenBank/DDBJ databases">
        <title>Bird 10,000 Genomes (B10K) Project - Family phase.</title>
        <authorList>
            <person name="Zhang G."/>
        </authorList>
    </citation>
    <scope>NUCLEOTIDE SEQUENCE [LARGE SCALE GENOMIC DNA]</scope>
    <source>
        <strain evidence="4">B10K-DU-012-45</strain>
    </source>
</reference>
<feature type="region of interest" description="Disordered" evidence="2">
    <location>
        <begin position="2389"/>
        <end position="2450"/>
    </location>
</feature>
<feature type="compositionally biased region" description="Polar residues" evidence="2">
    <location>
        <begin position="3678"/>
        <end position="3706"/>
    </location>
</feature>
<feature type="compositionally biased region" description="Basic and acidic residues" evidence="2">
    <location>
        <begin position="2766"/>
        <end position="2784"/>
    </location>
</feature>
<feature type="region of interest" description="Disordered" evidence="2">
    <location>
        <begin position="583"/>
        <end position="642"/>
    </location>
</feature>
<dbReference type="InterPro" id="IPR013087">
    <property type="entry name" value="Znf_C2H2_type"/>
</dbReference>
<protein>
    <submittedName>
        <fullName evidence="4">ZN469 protein</fullName>
    </submittedName>
</protein>
<feature type="region of interest" description="Disordered" evidence="2">
    <location>
        <begin position="3535"/>
        <end position="3563"/>
    </location>
</feature>
<feature type="compositionally biased region" description="Pro residues" evidence="2">
    <location>
        <begin position="260"/>
        <end position="280"/>
    </location>
</feature>
<feature type="region of interest" description="Disordered" evidence="2">
    <location>
        <begin position="3919"/>
        <end position="3945"/>
    </location>
</feature>
<feature type="region of interest" description="Disordered" evidence="2">
    <location>
        <begin position="2062"/>
        <end position="2090"/>
    </location>
</feature>
<feature type="compositionally biased region" description="Basic and acidic residues" evidence="2">
    <location>
        <begin position="2151"/>
        <end position="2161"/>
    </location>
</feature>
<feature type="compositionally biased region" description="Polar residues" evidence="2">
    <location>
        <begin position="2127"/>
        <end position="2138"/>
    </location>
</feature>
<accession>A0A7L3C6X1</accession>
<evidence type="ECO:0000256" key="2">
    <source>
        <dbReference type="SAM" id="MobiDB-lite"/>
    </source>
</evidence>
<feature type="compositionally biased region" description="Basic and acidic residues" evidence="2">
    <location>
        <begin position="1175"/>
        <end position="1192"/>
    </location>
</feature>
<evidence type="ECO:0000313" key="5">
    <source>
        <dbReference type="Proteomes" id="UP000555367"/>
    </source>
</evidence>
<feature type="region of interest" description="Disordered" evidence="2">
    <location>
        <begin position="1"/>
        <end position="70"/>
    </location>
</feature>
<feature type="region of interest" description="Disordered" evidence="2">
    <location>
        <begin position="103"/>
        <end position="126"/>
    </location>
</feature>
<feature type="region of interest" description="Disordered" evidence="2">
    <location>
        <begin position="2468"/>
        <end position="2528"/>
    </location>
</feature>
<dbReference type="PROSITE" id="PS00028">
    <property type="entry name" value="ZINC_FINGER_C2H2_1"/>
    <property type="match status" value="6"/>
</dbReference>
<dbReference type="SUPFAM" id="SSF57667">
    <property type="entry name" value="beta-beta-alpha zinc fingers"/>
    <property type="match status" value="1"/>
</dbReference>
<dbReference type="EMBL" id="VZTQ01009555">
    <property type="protein sequence ID" value="NXT39335.1"/>
    <property type="molecule type" value="Genomic_DNA"/>
</dbReference>
<feature type="region of interest" description="Disordered" evidence="2">
    <location>
        <begin position="3272"/>
        <end position="3351"/>
    </location>
</feature>
<gene>
    <name evidence="4" type="primary">Znf469</name>
    <name evidence="4" type="ORF">PELURI_R10862</name>
</gene>
<feature type="compositionally biased region" description="Basic and acidic residues" evidence="2">
    <location>
        <begin position="2608"/>
        <end position="2622"/>
    </location>
</feature>
<feature type="compositionally biased region" description="Basic residues" evidence="2">
    <location>
        <begin position="1050"/>
        <end position="1068"/>
    </location>
</feature>
<evidence type="ECO:0000256" key="1">
    <source>
        <dbReference type="PROSITE-ProRule" id="PRU00042"/>
    </source>
</evidence>
<feature type="compositionally biased region" description="Basic and acidic residues" evidence="2">
    <location>
        <begin position="1825"/>
        <end position="1850"/>
    </location>
</feature>
<feature type="region of interest" description="Disordered" evidence="2">
    <location>
        <begin position="759"/>
        <end position="796"/>
    </location>
</feature>
<feature type="compositionally biased region" description="Basic and acidic residues" evidence="2">
    <location>
        <begin position="1069"/>
        <end position="1113"/>
    </location>
</feature>
<feature type="region of interest" description="Disordered" evidence="2">
    <location>
        <begin position="1697"/>
        <end position="1744"/>
    </location>
</feature>
<feature type="non-terminal residue" evidence="4">
    <location>
        <position position="3979"/>
    </location>
</feature>
<feature type="region of interest" description="Disordered" evidence="2">
    <location>
        <begin position="2126"/>
        <end position="2184"/>
    </location>
</feature>
<feature type="compositionally biased region" description="Low complexity" evidence="2">
    <location>
        <begin position="1120"/>
        <end position="1131"/>
    </location>
</feature>
<keyword evidence="1" id="KW-0862">Zinc</keyword>
<feature type="region of interest" description="Disordered" evidence="2">
    <location>
        <begin position="3109"/>
        <end position="3131"/>
    </location>
</feature>
<feature type="region of interest" description="Disordered" evidence="2">
    <location>
        <begin position="2300"/>
        <end position="2353"/>
    </location>
</feature>
<feature type="compositionally biased region" description="Polar residues" evidence="2">
    <location>
        <begin position="2822"/>
        <end position="2840"/>
    </location>
</feature>
<dbReference type="OrthoDB" id="9897853at2759"/>
<sequence>VKGSPQSPPGKGRARERSRRSGKGERGHHQLYRLSIAGTRPNPTIGIAYPQQKVTPPKTPEANHGPVAGSYRFHVPSIPQREAELRQEDLGFGRCFPDAATSRTSANYTSQPAPRHGPKGQPPAAGIPLKSPGTNGQLHYLEFQANGADSWPSPEKSFAGASYGVSVQKPSSFPEGGKAGTHGLGALPCQYPFQLLHDSGKEPYRSDAGSQEYLEVGLAAGQLAHGAFAFHSSSREWQEEALSGGSYDSISPEGRLYGVPAPPPPPPFLHPPPPPAPHHGPLPCCKGRGEHPADPNGALSSSGAIDQNPSTFQENQAVFPSSLHSPNMPKPIGKRQASVKDSVPGPRLLVQSSPLRRNMPPNSLSQVHFQSKAYYSSPAGSASAGSVPFETSIPTTAPTHPRLVQAWEGATKAFSPMDQNSAPYSNPVGNQFSFECQSGPEQRQHRQKNARMPWQQIHLTSAMPGQNRLELSRQITSQKLPFPLGTSEWQGSGKAQKGPPVSNSPGYHGKKLLSGESLGGQRGDPNSTGAFSFESGKEPGSPACDSRSKTLFYSIGQAGPPPSRSSSGSALVLPPSALVAASPCESPLPSPVPNPTCGSTCSSLSPMSSSPLNPGFEDSQMSGALTPSPFFQHPCHPKDGNKTFHPSDVLSSGSLHYHPPDSIKAFHFPPDALKDDNLLKCAPASPFHKPGVEVAKGCSDGLDGEQPPPPYSSHHLLASSLSSASLDQLDVLLTCKQCDQNYSNLSSFLQHRQFCASHPAPQGEGKDAPRAAEGRKALPPEPPKPPSVGLSPDPQAPLLALNKSDDFLLDGESKSEGKEDALKGGLFNGLAASSLPLTASDLDIDDAKLDSLITEALNGLGYQSDNPEIDSSFIDVFADEELTGVKAANGGMSHKAKEALASESKSKQAAAEEKAAGQPKAGCFYEDGHPGGEQAKRGAGRQHLHKGRAARRLAAQEPDPGAAGVERTARLRAGRKNNVPPATTSSKSTSSQKHPRKLSQETPTKSEVGLGVATKSSKPPRFSMKDMKKRKPRSGTWSKELIHKIVQQKNKLHKLQVKSSKQAHKKRPGRSERTKEKDPAWSYSQKRDGQKREAQEHRGVPSQEDAKKEDCAARVRRRSSQSSTGSNHSGSVPGETGTSPARADGAGSGGEKGGTERRRCSGSPAHAPRTPLSLPEERSPKKSQKSKEDFSRGSKRRGSAKPLPAGSGTGPSTEADVAVTDCAKEEPLQPQERQLPSPAASGRSPVGLSCKEGAEEPKAAAKHTGEAGEPSLEAQDSPELTVVNQRHQFAPFTSDGLKYHAEELIAPSHSGSEAGPGNVSATYSEAGIKYLKAHGLCDGRKDYPAPVAPYGGDAVGMMLTAKAPDPYVSSNNAFFNPKGLPGHYDDNLFSKPPALGSSHMGDMYLCRDDINARSFEQKHASISSYAAETPQGKVSSPLSFDSSSIFGELPVTEFDPPLYESVPATKDSYVTTFACPGNPPSKPLPFEQPYPPFMPEKDWSLMEEVAPMLPEDMTQFHSLSVEKPLAKKFPEEGPVPTSQLSLPLPDRITDYNVTFMNNISDDELEIKRLVTELESQLQTSKLDSEASVALQKPQQHVAAHLRGQAAEQFPPLPVEQEMAQEKGLFLADELGSSSLCVGERLEGEKAAVASTRGDYRRPREPWPCPVELGSLEAGMCTPAPLAADRFCSKDGGEQLRGAAAAKESDPGKMENGSSSKSLPGSRTPDQTEAPVYTDPVTKSPPVVTDSVFPKTLEAAEATKDPLPSLPCQRGAESFPVPQKADESFADAAELEKFDAHLPNQKPEFGFQQGPTPALDLAFSPHIKEVPDTEERPLSKPESPKMVKSTMDFKGDGGGSALAEEMEERKSPTTYPAPGPGDKASKQKMLLFDMLSLPKESDCSSQKMLASQETGANPLQQLQLFVARTVKSNEEELLMPCFPMLLAPSHPSATARLQPEQKEESGGALEGENRTYCPAQGEGNVPVGGNAENIAAPAKEAVLFSGACEQLESFSAMGSYRAKQSTFAKPELQNNVTELQHLANEHAELNDINICADGVPRERNDLSTLKNTAVTPLPGQGKKADQLMEEQEQDKNKATLAFKKHEQSHLSRSLLEKETLGSAAAERLERNQVGQGAQPQRSASTSPTSPPSPSEEDLHQDHRLVPETKAGAISAKVPREGNGKKKSLNGCHYTGEAPASLPLPTNFSHPKCLQSGGAEGGEVPGFGTQLSDEKKYGASLLNASSSFMDGPQKPRGKDCSLPCSPPFNQEGVGKEVPESAGAVLSSSHLQENQACTVTDVVVNSIPPETQDYPTQPTTDLLPIREREVNPNQEDKPESCSDDGNKHRSEPEALSNGFVVQQVPAAVSRGLTRIGDLGPAELNGHEFSEAAEVRLGLSKTTESGGKSLKGEKPKSRGAGEAGSCALDSMGQGEGNTPNSTPIPSQTELRKEKKPNGLPVTCDICSATFRSKPGLTRHKAVKHQVKNSGAPQPSKTPRSTSIPADKTSKAAQKVPRRSLKTSVKDKTCSSQMPTTSVEHIPKKICSDLEKEPSAQMQEVVSRVLSDLSVISFEMSQELHHIRVLQREMKAKGLRSETRGAGEAAAGKLDPGQQARKGEKGRRSQSKDPGEVNSNSEKKLNRKVRRRKAKVFPSRNEPDGPRELEKNAGSPPAVLTSSLPRIMEGLPEPGGCISTEEQNRSNSTQHSQKAKESPCAAELAEDLGDRMVSSKEMVSKESVTDTVACPGEVEDPNGVEDMQVCKKWVSRFVKQVEKGLGKVGKEQHRAADRVEMDAETGDGPAAGSSPENQSGAAQGPTAPAGEGLLLGTCDSETTQKAPGQGALQTAPGTSPPPAEPKRWAKADMPLGREHCVESGAVSDLQSLFDDDSTFSQLFPRDDQFIRRKCTRVYGKRSKKPKPITEVELRPAGAIDLFTIRLASDLSETSSFCVTREDPCEYETISVDDALMLNMCHGSKAKSGDAAPSGSKSIAPRSDCEKTDQGKEDIDLEDNMLTFLCQNSQVDNVPSLNIWGSLEKEGESLSAEDMFEPLMDLEDEHSLREASSEPPNLAEEPYDGKATEDSDSPEFHTIDIEMLNAKLKMRDMCFFGPCEDLPGHEEDNAVSFKPKPGQHSKHRSKLEDGKLGKNRSEITIKAKDKQYKCKVCFQWFLTLGELDFHKLSHNPSPPPTCYMCVQRKFSSREQLRDHLKEKHAKNKAGLWACGMCLKEISDVWMYNEHLREHATQFARKGQAQKSVMGLPACFGEDNAAVTHFLNTIMYRKPGRSSRHADPSSKYAGSRESKSPRELPLEQEAKAMKDPLESNIKVKPPAPSSSKASASPSPEQVAKSEGTPKSVPMHPDCKDPSRDCHHCGKQFPKPFKLQRHLVVHSLQKIYLCHKCPMFYQETKELRNHLSQEHGIVEEQEIKHTTLYACELCADVMHVIKKSFICSMCNYTFSKKEQYDRHMEKHLVGSNKTFKFRGVTRPGVASREGREKAKEDGSLREGMPPSKKRKVAHHGSSLPRSSPLLLDHTSDLQLVEAASPSLQAPTDSFPTAPSDPAAPLPQPSGKTEDLVGNFSDLLAEMEKSQFDPLPPPPCLSPSLPQAAASSPELGHIAALSIEELEKGAFDGKPLPFLDSPDVLEKPSAATDAMDGIPFLQLAKKVSELPSPQAEAPLAKETHRWGSPGASDTSSWEDASKTTSPEAAQHLKTASPTLNRAAKDSTLQKKTTGSQPGSEAAPGAGSPGGSTEEGQQSISGKEKAMPEAKDSSANAKDQGGNPGKSTGHQPRGEAASNAVRHGHVEPSKAAGKLHPKRRKEHKSLSHRSSSGSRENMEGDGKKKKARTPCPGRSEGAGELKRAGWSNAEASALSPGRRETHCNKLVPKPKTGTQVKKMVLDTFNQKKGELHHANGDVKRRKAILGKSLHQVLAKGPAPSPRGSLHGPRAARGAKPACSASYRTAESQNNLLSQLFGQKLTSFKIPLRRDTSE</sequence>
<feature type="region of interest" description="Disordered" evidence="2">
    <location>
        <begin position="482"/>
        <end position="548"/>
    </location>
</feature>
<feature type="compositionally biased region" description="Polar residues" evidence="2">
    <location>
        <begin position="298"/>
        <end position="325"/>
    </location>
</feature>
<feature type="domain" description="C2H2-type" evidence="3">
    <location>
        <begin position="3437"/>
        <end position="3459"/>
    </location>
</feature>
<dbReference type="PANTHER" id="PTHR21465">
    <property type="entry name" value="ZINC FINGER PROTEIN 469"/>
    <property type="match status" value="1"/>
</dbReference>
<feature type="compositionally biased region" description="Basic residues" evidence="2">
    <location>
        <begin position="2632"/>
        <end position="2642"/>
    </location>
</feature>
<feature type="compositionally biased region" description="Low complexity" evidence="2">
    <location>
        <begin position="3724"/>
        <end position="3742"/>
    </location>
</feature>
<dbReference type="GO" id="GO:0008270">
    <property type="term" value="F:zinc ion binding"/>
    <property type="evidence" value="ECO:0007669"/>
    <property type="project" value="UniProtKB-KW"/>
</dbReference>
<feature type="region of interest" description="Disordered" evidence="2">
    <location>
        <begin position="2968"/>
        <end position="2992"/>
    </location>
</feature>
<feature type="compositionally biased region" description="Basic and acidic residues" evidence="2">
    <location>
        <begin position="926"/>
        <end position="936"/>
    </location>
</feature>
<feature type="region of interest" description="Disordered" evidence="2">
    <location>
        <begin position="2585"/>
        <end position="2746"/>
    </location>
</feature>
<feature type="region of interest" description="Disordered" evidence="2">
    <location>
        <begin position="2766"/>
        <end position="2851"/>
    </location>
</feature>